<comment type="caution">
    <text evidence="1">The sequence shown here is derived from an EMBL/GenBank/DDBJ whole genome shotgun (WGS) entry which is preliminary data.</text>
</comment>
<organism evidence="1 2">
    <name type="scientific">Fusarium keratoplasticum</name>
    <dbReference type="NCBI Taxonomy" id="1328300"/>
    <lineage>
        <taxon>Eukaryota</taxon>
        <taxon>Fungi</taxon>
        <taxon>Dikarya</taxon>
        <taxon>Ascomycota</taxon>
        <taxon>Pezizomycotina</taxon>
        <taxon>Sordariomycetes</taxon>
        <taxon>Hypocreomycetidae</taxon>
        <taxon>Hypocreales</taxon>
        <taxon>Nectriaceae</taxon>
        <taxon>Fusarium</taxon>
        <taxon>Fusarium solani species complex</taxon>
    </lineage>
</organism>
<accession>A0ACC0R3F7</accession>
<gene>
    <name evidence="1" type="ORF">NCS57_00370500</name>
</gene>
<proteinExistence type="predicted"/>
<keyword evidence="2" id="KW-1185">Reference proteome</keyword>
<protein>
    <submittedName>
        <fullName evidence="1">Uncharacterized protein</fullName>
    </submittedName>
</protein>
<name>A0ACC0R3F7_9HYPO</name>
<dbReference type="EMBL" id="CM046505">
    <property type="protein sequence ID" value="KAI8674718.1"/>
    <property type="molecule type" value="Genomic_DNA"/>
</dbReference>
<sequence length="1204" mass="131272">MASYKRDLLSGDQAATAEGSSKKIPPPERTATFNDYVRVFSYATKWDLIVYASGVVAAIGCGVTTPMMKLCREFTSFTNRDINEGLDGFRDSLDKLCLYMFALFIARFSLSAIHRFSFHMTGIRISAAIRFHYVRHLFNQTIHVLDSLPPGHAVGTITSSSNTLQIGISEKLVTFIEYTSLIIASLIVTLTWNWELALVTLSGFVVIVLIVGTLFPLTVKGQARQAQSEGEAAGLSSEAFASIRMIMVCGAQQQMVDRYGASIEEAKKHARATSPLTSLQFALTFFGVFATVALTFWYGTLIFTKGRLDDVGVLIVVLMNLTTIFFSMDCVSAPMQAIGRASLAACEFFSLIDAPAPERGSLREPQVSATDDIIFGGVTFAYPSRPNVKILDELDLRIEAGKITAIVGPSGSRKSTIVGLIERWYSLTQQYVIAKAIQAEEYKKKKGDEGDDSRGVELQETGDTVELRGSVTTCGHSLDEIDGYDTKVGDGGAGLSGGQSQRLAIARSIAKRPSILILDEATSAIDVRGERIVQEALNKAAKGRTTIIIAHRLSTIKNADRIVVLKKGKVVESGTHESLISADGVYTGLVNAQALSSGDCSEEDIYDGLDTEDIDTLSREKSHAVSEYGDHLQYDKHKSGKGRDFFGSFGRLFFDSKTSWGLMIFSFIASMAAGTAQPLYAWMFSISIDLFKYQDDHSKLMDKVDFLGIMWTAFAASAAIAYYFTFISSGRVASFIRAKYQTQCFSSLIFQRAAYFDEDGHSHGTLVSRVRDDPLKLEEIMGTSIAQVCIAVFNVIGGLVMALVSMAAVIPMNDEVFAESSQFASEAINAFRTVSSLTLEDSISARFENLCHGHVSSAFKKARWVSILLGFSDSATLGCQALIFYCGGRLLTQGEIGVMGFFVCLMAMMNAAKGFGQSLSFGPNAAQAAAASNRILEARESRLMEPVGKWDIPDADGGITIELRDVRLRYASRKTPVLNGLNTTIEKGKFVALVGASGCGKTSIISLLERFYQPEKGQILCNGKDISDVNIYTYRKHLSLVAQEPTLFQGTLRDNILLGIDPSTITDDQLHAAYRDASIHDFIASLPEGYNTNIGSRGVSLSGGQKQRVSIARALIRNPQVLLLDEATSSLDSESERLVQAAFERAAKGRTMFAVAHRLATVQNADVIYVFGEGGHVLERGSHGQLLKERGVYYQMCQNQALDQ</sequence>
<reference evidence="1" key="1">
    <citation type="submission" date="2022-06" db="EMBL/GenBank/DDBJ databases">
        <title>Fusarium solani species complex genomes reveal bases of compartmentalisation and animal pathogenesis.</title>
        <authorList>
            <person name="Tsai I.J."/>
        </authorList>
    </citation>
    <scope>NUCLEOTIDE SEQUENCE</scope>
    <source>
        <strain evidence="1">Fu6.1</strain>
    </source>
</reference>
<dbReference type="Proteomes" id="UP001065298">
    <property type="component" value="Chromosome 3"/>
</dbReference>
<evidence type="ECO:0000313" key="2">
    <source>
        <dbReference type="Proteomes" id="UP001065298"/>
    </source>
</evidence>
<evidence type="ECO:0000313" key="1">
    <source>
        <dbReference type="EMBL" id="KAI8674718.1"/>
    </source>
</evidence>